<keyword evidence="8" id="KW-1185">Reference proteome</keyword>
<evidence type="ECO:0000256" key="1">
    <source>
        <dbReference type="ARBA" id="ARBA00023015"/>
    </source>
</evidence>
<evidence type="ECO:0000313" key="7">
    <source>
        <dbReference type="EMBL" id="KAL3808262.1"/>
    </source>
</evidence>
<dbReference type="InterPro" id="IPR000812">
    <property type="entry name" value="TFIIB"/>
</dbReference>
<feature type="region of interest" description="Disordered" evidence="5">
    <location>
        <begin position="138"/>
        <end position="162"/>
    </location>
</feature>
<feature type="domain" description="TFIIB-type" evidence="6">
    <location>
        <begin position="1"/>
        <end position="33"/>
    </location>
</feature>
<feature type="region of interest" description="Disordered" evidence="5">
    <location>
        <begin position="684"/>
        <end position="713"/>
    </location>
</feature>
<feature type="compositionally biased region" description="Pro residues" evidence="5">
    <location>
        <begin position="450"/>
        <end position="459"/>
    </location>
</feature>
<gene>
    <name evidence="7" type="ORF">ACHAXA_001404</name>
</gene>
<keyword evidence="4" id="KW-0863">Zinc-finger</keyword>
<evidence type="ECO:0000313" key="8">
    <source>
        <dbReference type="Proteomes" id="UP001530377"/>
    </source>
</evidence>
<comment type="caution">
    <text evidence="7">The sequence shown here is derived from an EMBL/GenBank/DDBJ whole genome shotgun (WGS) entry which is preliminary data.</text>
</comment>
<dbReference type="Proteomes" id="UP001530377">
    <property type="component" value="Unassembled WGS sequence"/>
</dbReference>
<feature type="region of interest" description="Disordered" evidence="5">
    <location>
        <begin position="42"/>
        <end position="61"/>
    </location>
</feature>
<dbReference type="PANTHER" id="PTHR11618">
    <property type="entry name" value="TRANSCRIPTION INITIATION FACTOR IIB-RELATED"/>
    <property type="match status" value="1"/>
</dbReference>
<keyword evidence="1" id="KW-0805">Transcription regulation</keyword>
<name>A0ABD3R6J8_9STRA</name>
<dbReference type="GO" id="GO:0008270">
    <property type="term" value="F:zinc ion binding"/>
    <property type="evidence" value="ECO:0007669"/>
    <property type="project" value="UniProtKB-KW"/>
</dbReference>
<dbReference type="Pfam" id="PF08271">
    <property type="entry name" value="Zn_Ribbon_TF"/>
    <property type="match status" value="1"/>
</dbReference>
<keyword evidence="4" id="KW-0479">Metal-binding</keyword>
<keyword evidence="2" id="KW-0804">Transcription</keyword>
<dbReference type="SUPFAM" id="SSF57783">
    <property type="entry name" value="Zinc beta-ribbon"/>
    <property type="match status" value="1"/>
</dbReference>
<dbReference type="PROSITE" id="PS51134">
    <property type="entry name" value="ZF_TFIIB"/>
    <property type="match status" value="1"/>
</dbReference>
<evidence type="ECO:0000259" key="6">
    <source>
        <dbReference type="PROSITE" id="PS51134"/>
    </source>
</evidence>
<feature type="compositionally biased region" description="Low complexity" evidence="5">
    <location>
        <begin position="495"/>
        <end position="506"/>
    </location>
</feature>
<evidence type="ECO:0000256" key="2">
    <source>
        <dbReference type="ARBA" id="ARBA00023163"/>
    </source>
</evidence>
<evidence type="ECO:0000256" key="5">
    <source>
        <dbReference type="SAM" id="MobiDB-lite"/>
    </source>
</evidence>
<protein>
    <recommendedName>
        <fullName evidence="3">General transcription factor TFIIB</fullName>
    </recommendedName>
</protein>
<proteinExistence type="predicted"/>
<dbReference type="PRINTS" id="PR00685">
    <property type="entry name" value="TIFACTORIIB"/>
</dbReference>
<feature type="compositionally biased region" description="Basic and acidic residues" evidence="5">
    <location>
        <begin position="688"/>
        <end position="705"/>
    </location>
</feature>
<dbReference type="AlphaFoldDB" id="A0ABD3R6J8"/>
<feature type="region of interest" description="Disordered" evidence="5">
    <location>
        <begin position="447"/>
        <end position="506"/>
    </location>
</feature>
<keyword evidence="4" id="KW-0862">Zinc</keyword>
<organism evidence="7 8">
    <name type="scientific">Cyclostephanos tholiformis</name>
    <dbReference type="NCBI Taxonomy" id="382380"/>
    <lineage>
        <taxon>Eukaryota</taxon>
        <taxon>Sar</taxon>
        <taxon>Stramenopiles</taxon>
        <taxon>Ochrophyta</taxon>
        <taxon>Bacillariophyta</taxon>
        <taxon>Coscinodiscophyceae</taxon>
        <taxon>Thalassiosirophycidae</taxon>
        <taxon>Stephanodiscales</taxon>
        <taxon>Stephanodiscaceae</taxon>
        <taxon>Cyclostephanos</taxon>
    </lineage>
</organism>
<reference evidence="7 8" key="1">
    <citation type="submission" date="2024-10" db="EMBL/GenBank/DDBJ databases">
        <title>Updated reference genomes for cyclostephanoid diatoms.</title>
        <authorList>
            <person name="Roberts W.R."/>
            <person name="Alverson A.J."/>
        </authorList>
    </citation>
    <scope>NUCLEOTIDE SEQUENCE [LARGE SCALE GENOMIC DNA]</scope>
    <source>
        <strain evidence="7 8">AJA228-03</strain>
    </source>
</reference>
<accession>A0ABD3R6J8</accession>
<dbReference type="Gene3D" id="1.10.472.170">
    <property type="match status" value="1"/>
</dbReference>
<evidence type="ECO:0000256" key="3">
    <source>
        <dbReference type="ARBA" id="ARBA00031706"/>
    </source>
</evidence>
<dbReference type="PANTHER" id="PTHR11618:SF13">
    <property type="entry name" value="TRANSCRIPTION INITIATION FACTOR IIB"/>
    <property type="match status" value="1"/>
</dbReference>
<dbReference type="InterPro" id="IPR013137">
    <property type="entry name" value="Znf_TFIIB"/>
</dbReference>
<evidence type="ECO:0000256" key="4">
    <source>
        <dbReference type="PROSITE-ProRule" id="PRU00469"/>
    </source>
</evidence>
<dbReference type="EMBL" id="JALLPB020000525">
    <property type="protein sequence ID" value="KAL3808262.1"/>
    <property type="molecule type" value="Genomic_DNA"/>
</dbReference>
<sequence>MRPCPNCSSPPSSHSVDATGGDLICTNCGAVLDERLRDAGPEWRDYSSQAGGRGDDDPGAVARRARCGDAYGRRELDDVRARLRRTHNMIEHMIERDRMDRMAEAALERRARTAMRDRGEEAYDGGWEVEGRGNDVIDDEIYDRGGGDKSRTKKRKAWTDRGEGKDEAAYVSTHVNDDDGRWSLVDSVLLHGTSDQIRRIVPCPSPGGWTEDALESERADLRFRLCISPSSSRRGVRGGGGAGGGGGGEVVSRKSTIQSLVRLYVAYDILERAARVLDLLDGTSSSSSFSSNGNNKGAAFRLAVSWLLTYALRNDGLRVRGISSSIQGGLGYVDGGGVSLSLSLFGHGHRRLEETETLASSSQLSSSLASEFHRLRQCAALGSALLYLSAKRAGVGRTLSEVCLAFGTYTVIVPNGDSNNHSGVVGEPLVRPKHCSRAMHELRVALPEEVSPPPPPISAPTPSVSSADSPMSNIGDDETTPREITPPHDGSAHGSTTTSIFESASSSSSSLFGDECIPEKCVSGGVGHVPDDAATMANEASLADLTTRMANALGLPSCAVSAASAVAVQCARDARASSSAPSVGHRRVEKAHIRPIRKKGRGWHGCTDRPGKNDHAPDDVIAIASILLVCTAGGTMQRLARQATGDAASSSTSPALGGTEYSMPHRLDDLADDLFMSEFHHSCPSTTDDVKVEETRSNNHSKKDQLGTPPPWKAWNDQPSWHRDICQMERCAVIPRRAIISYYSNTVYPRRSYFLEIAGKSVAGDGVAKMTTVLLLRSILAAVPLMSLRNL</sequence>